<evidence type="ECO:0000259" key="8">
    <source>
        <dbReference type="PROSITE" id="PS50076"/>
    </source>
</evidence>
<evidence type="ECO:0000256" key="4">
    <source>
        <dbReference type="ARBA" id="ARBA00023186"/>
    </source>
</evidence>
<dbReference type="InterPro" id="IPR001623">
    <property type="entry name" value="DnaJ_domain"/>
</dbReference>
<dbReference type="GO" id="GO:0042026">
    <property type="term" value="P:protein refolding"/>
    <property type="evidence" value="ECO:0000318"/>
    <property type="project" value="GO_Central"/>
</dbReference>
<name>A0A2C9VS16_MANES</name>
<dbReference type="InterPro" id="IPR002939">
    <property type="entry name" value="DnaJ_C"/>
</dbReference>
<dbReference type="Proteomes" id="UP000091857">
    <property type="component" value="Chromosome 5"/>
</dbReference>
<feature type="domain" description="J" evidence="8">
    <location>
        <begin position="26"/>
        <end position="91"/>
    </location>
</feature>
<dbReference type="CDD" id="cd10747">
    <property type="entry name" value="DnaJ_C"/>
    <property type="match status" value="1"/>
</dbReference>
<dbReference type="FunFam" id="2.60.260.20:FF:000013">
    <property type="entry name" value="DnaJ subfamily B member 11"/>
    <property type="match status" value="1"/>
</dbReference>
<dbReference type="CDD" id="cd06257">
    <property type="entry name" value="DnaJ"/>
    <property type="match status" value="1"/>
</dbReference>
<proteinExistence type="predicted"/>
<dbReference type="GO" id="GO:0005788">
    <property type="term" value="C:endoplasmic reticulum lumen"/>
    <property type="evidence" value="ECO:0007669"/>
    <property type="project" value="UniProtKB-ARBA"/>
</dbReference>
<accession>A0A2C9VS16</accession>
<evidence type="ECO:0000256" key="3">
    <source>
        <dbReference type="ARBA" id="ARBA00022824"/>
    </source>
</evidence>
<keyword evidence="10" id="KW-1185">Reference proteome</keyword>
<dbReference type="EMBL" id="CM004391">
    <property type="protein sequence ID" value="OAY48739.1"/>
    <property type="molecule type" value="Genomic_DNA"/>
</dbReference>
<evidence type="ECO:0000256" key="6">
    <source>
        <dbReference type="ARBA" id="ARBA00078644"/>
    </source>
</evidence>
<protein>
    <recommendedName>
        <fullName evidence="5">DnaJ protein ERDJ3B</fullName>
    </recommendedName>
    <alternativeName>
        <fullName evidence="6">Endoplasmic reticulum dnaJ domain-containing protein 3B</fullName>
    </alternativeName>
</protein>
<dbReference type="InterPro" id="IPR051736">
    <property type="entry name" value="DnaJ-B11-like"/>
</dbReference>
<dbReference type="AlphaFoldDB" id="A0A2C9VS16"/>
<reference evidence="10" key="1">
    <citation type="journal article" date="2016" name="Nat. Biotechnol.">
        <title>Sequencing wild and cultivated cassava and related species reveals extensive interspecific hybridization and genetic diversity.</title>
        <authorList>
            <person name="Bredeson J.V."/>
            <person name="Lyons J.B."/>
            <person name="Prochnik S.E."/>
            <person name="Wu G.A."/>
            <person name="Ha C.M."/>
            <person name="Edsinger-Gonzales E."/>
            <person name="Grimwood J."/>
            <person name="Schmutz J."/>
            <person name="Rabbi I.Y."/>
            <person name="Egesi C."/>
            <person name="Nauluvula P."/>
            <person name="Lebot V."/>
            <person name="Ndunguru J."/>
            <person name="Mkamilo G."/>
            <person name="Bart R.S."/>
            <person name="Setter T.L."/>
            <person name="Gleadow R.M."/>
            <person name="Kulakow P."/>
            <person name="Ferguson M.E."/>
            <person name="Rounsley S."/>
            <person name="Rokhsar D.S."/>
        </authorList>
    </citation>
    <scope>NUCLEOTIDE SEQUENCE [LARGE SCALE GENOMIC DNA]</scope>
    <source>
        <strain evidence="10">cv. AM560-2</strain>
    </source>
</reference>
<dbReference type="PANTHER" id="PTHR44298">
    <property type="entry name" value="DNAJ HOMOLOG SUBFAMILY B MEMBER 11"/>
    <property type="match status" value="1"/>
</dbReference>
<gene>
    <name evidence="9" type="ORF">MANES_05G002100v8</name>
</gene>
<feature type="chain" id="PRO_5012722687" description="DnaJ protein ERDJ3B" evidence="7">
    <location>
        <begin position="21"/>
        <end position="346"/>
    </location>
</feature>
<dbReference type="Gene3D" id="1.10.287.110">
    <property type="entry name" value="DnaJ domain"/>
    <property type="match status" value="1"/>
</dbReference>
<keyword evidence="3" id="KW-0256">Endoplasmic reticulum</keyword>
<evidence type="ECO:0000256" key="2">
    <source>
        <dbReference type="ARBA" id="ARBA00022729"/>
    </source>
</evidence>
<dbReference type="PROSITE" id="PS00636">
    <property type="entry name" value="DNAJ_1"/>
    <property type="match status" value="1"/>
</dbReference>
<evidence type="ECO:0000256" key="1">
    <source>
        <dbReference type="ARBA" id="ARBA00004240"/>
    </source>
</evidence>
<dbReference type="Gene3D" id="2.60.260.20">
    <property type="entry name" value="Urease metallochaperone UreE, N-terminal domain"/>
    <property type="match status" value="2"/>
</dbReference>
<dbReference type="PROSITE" id="PS50076">
    <property type="entry name" value="DNAJ_2"/>
    <property type="match status" value="1"/>
</dbReference>
<dbReference type="OMA" id="YDECETK"/>
<dbReference type="PRINTS" id="PR00625">
    <property type="entry name" value="JDOMAIN"/>
</dbReference>
<dbReference type="SMART" id="SM00271">
    <property type="entry name" value="DnaJ"/>
    <property type="match status" value="1"/>
</dbReference>
<keyword evidence="2 7" id="KW-0732">Signal</keyword>
<organism evidence="9 10">
    <name type="scientific">Manihot esculenta</name>
    <name type="common">Cassava</name>
    <name type="synonym">Jatropha manihot</name>
    <dbReference type="NCBI Taxonomy" id="3983"/>
    <lineage>
        <taxon>Eukaryota</taxon>
        <taxon>Viridiplantae</taxon>
        <taxon>Streptophyta</taxon>
        <taxon>Embryophyta</taxon>
        <taxon>Tracheophyta</taxon>
        <taxon>Spermatophyta</taxon>
        <taxon>Magnoliopsida</taxon>
        <taxon>eudicotyledons</taxon>
        <taxon>Gunneridae</taxon>
        <taxon>Pentapetalae</taxon>
        <taxon>rosids</taxon>
        <taxon>fabids</taxon>
        <taxon>Malpighiales</taxon>
        <taxon>Euphorbiaceae</taxon>
        <taxon>Crotonoideae</taxon>
        <taxon>Manihoteae</taxon>
        <taxon>Manihot</taxon>
    </lineage>
</organism>
<dbReference type="SUPFAM" id="SSF49493">
    <property type="entry name" value="HSP40/DnaJ peptide-binding domain"/>
    <property type="match status" value="2"/>
</dbReference>
<dbReference type="GO" id="GO:0051082">
    <property type="term" value="F:unfolded protein binding"/>
    <property type="evidence" value="ECO:0007669"/>
    <property type="project" value="InterPro"/>
</dbReference>
<dbReference type="OrthoDB" id="550424at2759"/>
<dbReference type="GO" id="GO:0051087">
    <property type="term" value="F:protein-folding chaperone binding"/>
    <property type="evidence" value="ECO:0000318"/>
    <property type="project" value="GO_Central"/>
</dbReference>
<evidence type="ECO:0000313" key="10">
    <source>
        <dbReference type="Proteomes" id="UP000091857"/>
    </source>
</evidence>
<dbReference type="Pfam" id="PF00226">
    <property type="entry name" value="DnaJ"/>
    <property type="match status" value="1"/>
</dbReference>
<dbReference type="GO" id="GO:0005737">
    <property type="term" value="C:cytoplasm"/>
    <property type="evidence" value="ECO:0000318"/>
    <property type="project" value="GO_Central"/>
</dbReference>
<dbReference type="PANTHER" id="PTHR44298:SF1">
    <property type="entry name" value="DNAJ HOMOLOG SUBFAMILY B MEMBER 11"/>
    <property type="match status" value="1"/>
</dbReference>
<evidence type="ECO:0000256" key="7">
    <source>
        <dbReference type="SAM" id="SignalP"/>
    </source>
</evidence>
<dbReference type="InterPro" id="IPR018253">
    <property type="entry name" value="DnaJ_domain_CS"/>
</dbReference>
<dbReference type="SUPFAM" id="SSF46565">
    <property type="entry name" value="Chaperone J-domain"/>
    <property type="match status" value="1"/>
</dbReference>
<comment type="caution">
    <text evidence="9">The sequence shown here is derived from an EMBL/GenBank/DDBJ whole genome shotgun (WGS) entry which is preliminary data.</text>
</comment>
<dbReference type="InterPro" id="IPR008971">
    <property type="entry name" value="HSP40/DnaJ_pept-bd"/>
</dbReference>
<dbReference type="STRING" id="3983.A0A2C9VS16"/>
<dbReference type="Gramene" id="Manes.05G002100.1.v8.1">
    <property type="protein sequence ID" value="Manes.05G002100.1.v8.1.CDS"/>
    <property type="gene ID" value="Manes.05G002100.v8.1"/>
</dbReference>
<keyword evidence="4" id="KW-0143">Chaperone</keyword>
<dbReference type="FunFam" id="1.10.287.110:FF:000062">
    <property type="entry name" value="DnaJ protein ERDJ3B"/>
    <property type="match status" value="1"/>
</dbReference>
<feature type="signal peptide" evidence="7">
    <location>
        <begin position="1"/>
        <end position="20"/>
    </location>
</feature>
<comment type="subcellular location">
    <subcellularLocation>
        <location evidence="1">Endoplasmic reticulum</location>
    </subcellularLocation>
</comment>
<evidence type="ECO:0000313" key="9">
    <source>
        <dbReference type="EMBL" id="OAY48739.1"/>
    </source>
</evidence>
<dbReference type="Pfam" id="PF01556">
    <property type="entry name" value="DnaJ_C"/>
    <property type="match status" value="1"/>
</dbReference>
<dbReference type="InterPro" id="IPR036869">
    <property type="entry name" value="J_dom_sf"/>
</dbReference>
<sequence length="346" mass="39223">MALGRAKLLFILCVLSYALAAIAGKSYYDTLQVPRSASDEQIKRAYRKLALKYHPDKNPGNEEANKRFAEINNAYEVLSDSQKRDIYDKYGEEGLKQHMASGGRGGGMGMNINDIFRDFFSGGGEMEEEETIVKGDDVIVELEATLEDLYMGGSLKVWREKNIIKPAPGKRRCNCRNQVYHRQIGPGMFQQMTEQVCDQCPNVKYEREGYFVTVDIEKGMQDGQEVIFYEDGEPKIDGEAGDLKFRIRTAPHDRFRREGNDLHTSVTIRLVQALVGFEKTIKHLDGHLLDISTKGITKPTEVRKFKGEGMPLHFSTKKGDLYVTFEVLFPTSLTEDQKTKIKEILG</sequence>
<evidence type="ECO:0000256" key="5">
    <source>
        <dbReference type="ARBA" id="ARBA00069679"/>
    </source>
</evidence>